<protein>
    <submittedName>
        <fullName evidence="1">Uncharacterized protein</fullName>
    </submittedName>
</protein>
<gene>
    <name evidence="1" type="ORF">DFH08DRAFT_822478</name>
</gene>
<keyword evidence="2" id="KW-1185">Reference proteome</keyword>
<name>A0AAD6Z923_9AGAR</name>
<dbReference type="Proteomes" id="UP001218218">
    <property type="component" value="Unassembled WGS sequence"/>
</dbReference>
<evidence type="ECO:0000313" key="1">
    <source>
        <dbReference type="EMBL" id="KAJ7311712.1"/>
    </source>
</evidence>
<sequence length="208" mass="22906">MCINEEVNIDRNLPNHCTHDSVRRLRDAELDPGGAGGVGTTPGLVWRPVFIAVGRFIEDDLAAVDELASPRGATSSAHSEPSAGLVIWGPLVKYHFCVADPLQSKLSTSWRPRQMLRPGHRHTWSCHRWDGSCIGAAAATETRARAKRAMSCILERGIERWVDIGTLLIFMLEFERPWLAAAKPATATWDSVKSEIKHSRAPDNSFGG</sequence>
<accession>A0AAD6Z923</accession>
<comment type="caution">
    <text evidence="1">The sequence shown here is derived from an EMBL/GenBank/DDBJ whole genome shotgun (WGS) entry which is preliminary data.</text>
</comment>
<dbReference type="AlphaFoldDB" id="A0AAD6Z923"/>
<dbReference type="EMBL" id="JARIHO010000074">
    <property type="protein sequence ID" value="KAJ7311712.1"/>
    <property type="molecule type" value="Genomic_DNA"/>
</dbReference>
<evidence type="ECO:0000313" key="2">
    <source>
        <dbReference type="Proteomes" id="UP001218218"/>
    </source>
</evidence>
<proteinExistence type="predicted"/>
<organism evidence="1 2">
    <name type="scientific">Mycena albidolilacea</name>
    <dbReference type="NCBI Taxonomy" id="1033008"/>
    <lineage>
        <taxon>Eukaryota</taxon>
        <taxon>Fungi</taxon>
        <taxon>Dikarya</taxon>
        <taxon>Basidiomycota</taxon>
        <taxon>Agaricomycotina</taxon>
        <taxon>Agaricomycetes</taxon>
        <taxon>Agaricomycetidae</taxon>
        <taxon>Agaricales</taxon>
        <taxon>Marasmiineae</taxon>
        <taxon>Mycenaceae</taxon>
        <taxon>Mycena</taxon>
    </lineage>
</organism>
<reference evidence="1" key="1">
    <citation type="submission" date="2023-03" db="EMBL/GenBank/DDBJ databases">
        <title>Massive genome expansion in bonnet fungi (Mycena s.s.) driven by repeated elements and novel gene families across ecological guilds.</title>
        <authorList>
            <consortium name="Lawrence Berkeley National Laboratory"/>
            <person name="Harder C.B."/>
            <person name="Miyauchi S."/>
            <person name="Viragh M."/>
            <person name="Kuo A."/>
            <person name="Thoen E."/>
            <person name="Andreopoulos B."/>
            <person name="Lu D."/>
            <person name="Skrede I."/>
            <person name="Drula E."/>
            <person name="Henrissat B."/>
            <person name="Morin E."/>
            <person name="Kohler A."/>
            <person name="Barry K."/>
            <person name="LaButti K."/>
            <person name="Morin E."/>
            <person name="Salamov A."/>
            <person name="Lipzen A."/>
            <person name="Mereny Z."/>
            <person name="Hegedus B."/>
            <person name="Baldrian P."/>
            <person name="Stursova M."/>
            <person name="Weitz H."/>
            <person name="Taylor A."/>
            <person name="Grigoriev I.V."/>
            <person name="Nagy L.G."/>
            <person name="Martin F."/>
            <person name="Kauserud H."/>
        </authorList>
    </citation>
    <scope>NUCLEOTIDE SEQUENCE</scope>
    <source>
        <strain evidence="1">CBHHK002</strain>
    </source>
</reference>